<keyword evidence="5" id="KW-0723">Serine/threonine-protein kinase</keyword>
<keyword evidence="6" id="KW-0808">Transferase</keyword>
<evidence type="ECO:0000256" key="14">
    <source>
        <dbReference type="ARBA" id="ARBA00023170"/>
    </source>
</evidence>
<proteinExistence type="inferred from homology"/>
<dbReference type="Gene3D" id="3.30.200.20">
    <property type="entry name" value="Phosphorylase Kinase, domain 1"/>
    <property type="match status" value="2"/>
</dbReference>
<evidence type="ECO:0000313" key="19">
    <source>
        <dbReference type="Proteomes" id="UP000245207"/>
    </source>
</evidence>
<feature type="domain" description="Protein kinase" evidence="17">
    <location>
        <begin position="310"/>
        <end position="578"/>
    </location>
</feature>
<dbReference type="GO" id="GO:0030246">
    <property type="term" value="F:carbohydrate binding"/>
    <property type="evidence" value="ECO:0007669"/>
    <property type="project" value="UniProtKB-KW"/>
</dbReference>
<comment type="similarity">
    <text evidence="2">In the N-terminal section; belongs to the leguminous lectin family.</text>
</comment>
<keyword evidence="11" id="KW-0067">ATP-binding</keyword>
<keyword evidence="13" id="KW-0472">Membrane</keyword>
<gene>
    <name evidence="18" type="ORF">CTI12_AA415530</name>
</gene>
<dbReference type="InterPro" id="IPR011009">
    <property type="entry name" value="Kinase-like_dom_sf"/>
</dbReference>
<evidence type="ECO:0000256" key="15">
    <source>
        <dbReference type="ARBA" id="ARBA00023180"/>
    </source>
</evidence>
<keyword evidence="10" id="KW-0418">Kinase</keyword>
<evidence type="ECO:0000256" key="13">
    <source>
        <dbReference type="ARBA" id="ARBA00023136"/>
    </source>
</evidence>
<dbReference type="SUPFAM" id="SSF56112">
    <property type="entry name" value="Protein kinase-like (PK-like)"/>
    <property type="match status" value="2"/>
</dbReference>
<dbReference type="PROSITE" id="PS50011">
    <property type="entry name" value="PROTEIN_KINASE_DOM"/>
    <property type="match status" value="2"/>
</dbReference>
<keyword evidence="7" id="KW-0812">Transmembrane</keyword>
<keyword evidence="8" id="KW-0732">Signal</keyword>
<evidence type="ECO:0000313" key="18">
    <source>
        <dbReference type="EMBL" id="PWA56467.1"/>
    </source>
</evidence>
<dbReference type="Proteomes" id="UP000245207">
    <property type="component" value="Unassembled WGS sequence"/>
</dbReference>
<comment type="caution">
    <text evidence="18">The sequence shown here is derived from an EMBL/GenBank/DDBJ whole genome shotgun (WGS) entry which is preliminary data.</text>
</comment>
<dbReference type="EMBL" id="PKPP01006445">
    <property type="protein sequence ID" value="PWA56467.1"/>
    <property type="molecule type" value="Genomic_DNA"/>
</dbReference>
<dbReference type="STRING" id="35608.A0A2U1M5F6"/>
<evidence type="ECO:0000256" key="7">
    <source>
        <dbReference type="ARBA" id="ARBA00022692"/>
    </source>
</evidence>
<evidence type="ECO:0000259" key="17">
    <source>
        <dbReference type="PROSITE" id="PS50011"/>
    </source>
</evidence>
<comment type="similarity">
    <text evidence="3">In the C-terminal section; belongs to the protein kinase superfamily. Ser/Thr protein kinase family.</text>
</comment>
<dbReference type="Gene3D" id="1.10.510.10">
    <property type="entry name" value="Transferase(Phosphotransferase) domain 1"/>
    <property type="match status" value="3"/>
</dbReference>
<evidence type="ECO:0000256" key="8">
    <source>
        <dbReference type="ARBA" id="ARBA00022729"/>
    </source>
</evidence>
<evidence type="ECO:0000256" key="10">
    <source>
        <dbReference type="ARBA" id="ARBA00022777"/>
    </source>
</evidence>
<protein>
    <submittedName>
        <fullName evidence="18">Concanavalin A-like lectin/glucanase, subgroup</fullName>
    </submittedName>
</protein>
<feature type="domain" description="Protein kinase" evidence="17">
    <location>
        <begin position="20"/>
        <end position="326"/>
    </location>
</feature>
<keyword evidence="15" id="KW-0325">Glycoprotein</keyword>
<dbReference type="PANTHER" id="PTHR45621">
    <property type="entry name" value="OS01G0588500 PROTEIN-RELATED"/>
    <property type="match status" value="1"/>
</dbReference>
<name>A0A2U1M5F6_ARTAN</name>
<evidence type="ECO:0000256" key="16">
    <source>
        <dbReference type="SAM" id="MobiDB-lite"/>
    </source>
</evidence>
<dbReference type="FunFam" id="1.10.510.10:FF:000240">
    <property type="entry name" value="Lectin-domain containing receptor kinase A4.3"/>
    <property type="match status" value="1"/>
</dbReference>
<dbReference type="Pfam" id="PF07714">
    <property type="entry name" value="PK_Tyr_Ser-Thr"/>
    <property type="match status" value="2"/>
</dbReference>
<evidence type="ECO:0000256" key="12">
    <source>
        <dbReference type="ARBA" id="ARBA00022989"/>
    </source>
</evidence>
<evidence type="ECO:0000256" key="4">
    <source>
        <dbReference type="ARBA" id="ARBA00022475"/>
    </source>
</evidence>
<dbReference type="InterPro" id="IPR000719">
    <property type="entry name" value="Prot_kinase_dom"/>
</dbReference>
<accession>A0A2U1M5F6</accession>
<feature type="region of interest" description="Disordered" evidence="16">
    <location>
        <begin position="252"/>
        <end position="274"/>
    </location>
</feature>
<evidence type="ECO:0000256" key="6">
    <source>
        <dbReference type="ARBA" id="ARBA00022679"/>
    </source>
</evidence>
<dbReference type="InterPro" id="IPR050823">
    <property type="entry name" value="Plant_Ser_Thr_Prot_Kinase"/>
</dbReference>
<keyword evidence="14" id="KW-0675">Receptor</keyword>
<keyword evidence="9" id="KW-0547">Nucleotide-binding</keyword>
<dbReference type="GO" id="GO:0005524">
    <property type="term" value="F:ATP binding"/>
    <property type="evidence" value="ECO:0007669"/>
    <property type="project" value="UniProtKB-KW"/>
</dbReference>
<keyword evidence="19" id="KW-1185">Reference proteome</keyword>
<dbReference type="GO" id="GO:0002229">
    <property type="term" value="P:defense response to oomycetes"/>
    <property type="evidence" value="ECO:0007669"/>
    <property type="project" value="UniProtKB-ARBA"/>
</dbReference>
<dbReference type="GO" id="GO:0004674">
    <property type="term" value="F:protein serine/threonine kinase activity"/>
    <property type="evidence" value="ECO:0007669"/>
    <property type="project" value="UniProtKB-KW"/>
</dbReference>
<dbReference type="FunFam" id="3.30.200.20:FF:000039">
    <property type="entry name" value="receptor-like protein kinase FERONIA"/>
    <property type="match status" value="1"/>
</dbReference>
<evidence type="ECO:0000256" key="2">
    <source>
        <dbReference type="ARBA" id="ARBA00008536"/>
    </source>
</evidence>
<evidence type="ECO:0000256" key="11">
    <source>
        <dbReference type="ARBA" id="ARBA00022840"/>
    </source>
</evidence>
<evidence type="ECO:0000256" key="3">
    <source>
        <dbReference type="ARBA" id="ARBA00010217"/>
    </source>
</evidence>
<keyword evidence="4" id="KW-1003">Cell membrane</keyword>
<keyword evidence="12" id="KW-1133">Transmembrane helix</keyword>
<evidence type="ECO:0000256" key="1">
    <source>
        <dbReference type="ARBA" id="ARBA00004251"/>
    </source>
</evidence>
<reference evidence="18 19" key="1">
    <citation type="journal article" date="2018" name="Mol. Plant">
        <title>The genome of Artemisia annua provides insight into the evolution of Asteraceae family and artemisinin biosynthesis.</title>
        <authorList>
            <person name="Shen Q."/>
            <person name="Zhang L."/>
            <person name="Liao Z."/>
            <person name="Wang S."/>
            <person name="Yan T."/>
            <person name="Shi P."/>
            <person name="Liu M."/>
            <person name="Fu X."/>
            <person name="Pan Q."/>
            <person name="Wang Y."/>
            <person name="Lv Z."/>
            <person name="Lu X."/>
            <person name="Zhang F."/>
            <person name="Jiang W."/>
            <person name="Ma Y."/>
            <person name="Chen M."/>
            <person name="Hao X."/>
            <person name="Li L."/>
            <person name="Tang Y."/>
            <person name="Lv G."/>
            <person name="Zhou Y."/>
            <person name="Sun X."/>
            <person name="Brodelius P.E."/>
            <person name="Rose J.K.C."/>
            <person name="Tang K."/>
        </authorList>
    </citation>
    <scope>NUCLEOTIDE SEQUENCE [LARGE SCALE GENOMIC DNA]</scope>
    <source>
        <strain evidence="19">cv. Huhao1</strain>
        <tissue evidence="18">Leaf</tissue>
    </source>
</reference>
<dbReference type="GO" id="GO:0005886">
    <property type="term" value="C:plasma membrane"/>
    <property type="evidence" value="ECO:0007669"/>
    <property type="project" value="UniProtKB-SubCell"/>
</dbReference>
<sequence>MAVMKVQKEWEVQMLATKYFDESLVIGHGGFGKVYKGNVISGAGLVPAAIKRLDPMSNQGAAEFWTEVEMLSKLRHCNLVSLIGYCNYEKEMILIYEYMPNGTLEDHLHKLGTTLSWVQRLKICISAGRGLHYLHTGTGIERALHKTLDEEQRNLAKWAKKSIREGNVKNIIDSDLRGQISPKCLKEFVRIAERCLQSDPKQRPTMAEVVVSLESITFLQEKINNSSKTSVTTIFGKMADMFAFPSKTETSVNGDSKISSYNNGNSRSDGNAVGSGQNMFLGTGELTTDRSILNLKEFKFSDLEKATSNFSEDLLLGRGSFGRVFLGWFFKNPFTPFSQGAGIAVAVERLDQDNTQGLREWKTEISILGPLGHSNIVSLLGYCRHEHEYLCVYEYMQTGSFDQFINRDAPDTVEPLLWQTRLNILIGVARGLAYLHSLKDQVIHRNVKSSSIFLDHEFNSKLGHFGLAKSGYAMGKSHVSTRVAGTLGYIDPHSWDTGHFSVKSDIYGFGVVMLETLTGLPVIDGNRPHDQHNLVEWASPILVDRRELSEIMDPRLEQNYPEEESGVRQLRAAARCWYVSLVAVVQLKAAANTCKPPLSPPVVSVKVAVTVTWLCGWWRRRGSGLLPTYI</sequence>
<keyword evidence="18" id="KW-0430">Lectin</keyword>
<evidence type="ECO:0000256" key="5">
    <source>
        <dbReference type="ARBA" id="ARBA00022527"/>
    </source>
</evidence>
<dbReference type="AlphaFoldDB" id="A0A2U1M5F6"/>
<evidence type="ECO:0000256" key="9">
    <source>
        <dbReference type="ARBA" id="ARBA00022741"/>
    </source>
</evidence>
<organism evidence="18 19">
    <name type="scientific">Artemisia annua</name>
    <name type="common">Sweet wormwood</name>
    <dbReference type="NCBI Taxonomy" id="35608"/>
    <lineage>
        <taxon>Eukaryota</taxon>
        <taxon>Viridiplantae</taxon>
        <taxon>Streptophyta</taxon>
        <taxon>Embryophyta</taxon>
        <taxon>Tracheophyta</taxon>
        <taxon>Spermatophyta</taxon>
        <taxon>Magnoliopsida</taxon>
        <taxon>eudicotyledons</taxon>
        <taxon>Gunneridae</taxon>
        <taxon>Pentapetalae</taxon>
        <taxon>asterids</taxon>
        <taxon>campanulids</taxon>
        <taxon>Asterales</taxon>
        <taxon>Asteraceae</taxon>
        <taxon>Asteroideae</taxon>
        <taxon>Anthemideae</taxon>
        <taxon>Artemisiinae</taxon>
        <taxon>Artemisia</taxon>
    </lineage>
</organism>
<comment type="subcellular location">
    <subcellularLocation>
        <location evidence="1">Cell membrane</location>
        <topology evidence="1">Single-pass type I membrane protein</topology>
    </subcellularLocation>
</comment>
<dbReference type="InterPro" id="IPR001245">
    <property type="entry name" value="Ser-Thr/Tyr_kinase_cat_dom"/>
</dbReference>